<dbReference type="OrthoDB" id="9806522at2"/>
<comment type="subcellular location">
    <subcellularLocation>
        <location evidence="1">Membrane</location>
        <topology evidence="1">Multi-pass membrane protein</topology>
    </subcellularLocation>
</comment>
<dbReference type="SUPFAM" id="SSF161111">
    <property type="entry name" value="Cation efflux protein transmembrane domain-like"/>
    <property type="match status" value="1"/>
</dbReference>
<dbReference type="EMBL" id="BJYM01000002">
    <property type="protein sequence ID" value="GEN85700.1"/>
    <property type="molecule type" value="Genomic_DNA"/>
</dbReference>
<evidence type="ECO:0000259" key="9">
    <source>
        <dbReference type="Pfam" id="PF16916"/>
    </source>
</evidence>
<feature type="transmembrane region" description="Helical" evidence="7">
    <location>
        <begin position="14"/>
        <end position="33"/>
    </location>
</feature>
<evidence type="ECO:0000256" key="5">
    <source>
        <dbReference type="ARBA" id="ARBA00022989"/>
    </source>
</evidence>
<sequence length="298" mass="33089">MNNHNENLKTGEKGAWLSIVAYIFLAVMKLYIASIGSSDGLRADGLNNFTDIIASIAVLVGLKIARKPADSVHRYGHYRAESIASLFAAFIMMLIGLQVIFTASQTLYLSNYSQPDMLTAWVALFAAFVMLGVYSYNLKLSKKVGSSALFAAAMDNRSDAFVSVGVFIGIIGAQFGLFWLDPVVAVLVGLIICKTAWDIFKDSTVTLTDGFDYKKLDEMKNAIRTFKNVRDIVDIKGRIHGNQELLDITILVDPTLNVVDSHAITEHIEDYLYKEYGINHALIHIEPYEEDKESTTRD</sequence>
<evidence type="ECO:0000256" key="7">
    <source>
        <dbReference type="SAM" id="Phobius"/>
    </source>
</evidence>
<evidence type="ECO:0000259" key="8">
    <source>
        <dbReference type="Pfam" id="PF01545"/>
    </source>
</evidence>
<evidence type="ECO:0000256" key="3">
    <source>
        <dbReference type="ARBA" id="ARBA00022448"/>
    </source>
</evidence>
<dbReference type="GO" id="GO:0008324">
    <property type="term" value="F:monoatomic cation transmembrane transporter activity"/>
    <property type="evidence" value="ECO:0007669"/>
    <property type="project" value="InterPro"/>
</dbReference>
<evidence type="ECO:0000256" key="4">
    <source>
        <dbReference type="ARBA" id="ARBA00022692"/>
    </source>
</evidence>
<feature type="transmembrane region" description="Helical" evidence="7">
    <location>
        <begin position="120"/>
        <end position="138"/>
    </location>
</feature>
<protein>
    <submittedName>
        <fullName evidence="10">Putative transporter YeaB</fullName>
    </submittedName>
</protein>
<reference evidence="10 11" key="1">
    <citation type="submission" date="2019-07" db="EMBL/GenBank/DDBJ databases">
        <title>Whole genome shotgun sequence of Oceanobacillus sojae NBRC 105379.</title>
        <authorList>
            <person name="Hosoyama A."/>
            <person name="Uohara A."/>
            <person name="Ohji S."/>
            <person name="Ichikawa N."/>
        </authorList>
    </citation>
    <scope>NUCLEOTIDE SEQUENCE [LARGE SCALE GENOMIC DNA]</scope>
    <source>
        <strain evidence="10 11">NBRC 105379</strain>
    </source>
</reference>
<proteinExistence type="inferred from homology"/>
<dbReference type="STRING" id="582851.GCA_900162665_02667"/>
<dbReference type="Gene3D" id="1.20.1510.10">
    <property type="entry name" value="Cation efflux protein transmembrane domain"/>
    <property type="match status" value="1"/>
</dbReference>
<dbReference type="FunFam" id="1.20.1510.10:FF:000006">
    <property type="entry name" value="Divalent cation efflux transporter"/>
    <property type="match status" value="1"/>
</dbReference>
<comment type="similarity">
    <text evidence="2">Belongs to the cation diffusion facilitator (CDF) transporter (TC 2.A.4) family.</text>
</comment>
<evidence type="ECO:0000256" key="2">
    <source>
        <dbReference type="ARBA" id="ARBA00008114"/>
    </source>
</evidence>
<dbReference type="RefSeq" id="WP_147208186.1">
    <property type="nucleotide sequence ID" value="NZ_BJYM01000002.1"/>
</dbReference>
<dbReference type="Proteomes" id="UP000321558">
    <property type="component" value="Unassembled WGS sequence"/>
</dbReference>
<dbReference type="PANTHER" id="PTHR43840">
    <property type="entry name" value="MITOCHONDRIAL METAL TRANSPORTER 1-RELATED"/>
    <property type="match status" value="1"/>
</dbReference>
<name>A0A511ZE40_9BACI</name>
<feature type="domain" description="Cation efflux protein transmembrane" evidence="8">
    <location>
        <begin position="16"/>
        <end position="207"/>
    </location>
</feature>
<keyword evidence="11" id="KW-1185">Reference proteome</keyword>
<dbReference type="InterPro" id="IPR027469">
    <property type="entry name" value="Cation_efflux_TMD_sf"/>
</dbReference>
<evidence type="ECO:0000313" key="10">
    <source>
        <dbReference type="EMBL" id="GEN85700.1"/>
    </source>
</evidence>
<organism evidence="10 11">
    <name type="scientific">Oceanobacillus sojae</name>
    <dbReference type="NCBI Taxonomy" id="582851"/>
    <lineage>
        <taxon>Bacteria</taxon>
        <taxon>Bacillati</taxon>
        <taxon>Bacillota</taxon>
        <taxon>Bacilli</taxon>
        <taxon>Bacillales</taxon>
        <taxon>Bacillaceae</taxon>
        <taxon>Oceanobacillus</taxon>
    </lineage>
</organism>
<dbReference type="Pfam" id="PF01545">
    <property type="entry name" value="Cation_efflux"/>
    <property type="match status" value="1"/>
</dbReference>
<evidence type="ECO:0000313" key="11">
    <source>
        <dbReference type="Proteomes" id="UP000321558"/>
    </source>
</evidence>
<gene>
    <name evidence="10" type="primary">yeaB</name>
    <name evidence="10" type="ORF">OSO01_04390</name>
</gene>
<feature type="domain" description="Cation efflux protein cytoplasmic" evidence="9">
    <location>
        <begin position="214"/>
        <end position="288"/>
    </location>
</feature>
<keyword evidence="4 7" id="KW-0812">Transmembrane</keyword>
<feature type="transmembrane region" description="Helical" evidence="7">
    <location>
        <begin position="159"/>
        <end position="177"/>
    </location>
</feature>
<dbReference type="InterPro" id="IPR058533">
    <property type="entry name" value="Cation_efflux_TM"/>
</dbReference>
<dbReference type="InterPro" id="IPR027470">
    <property type="entry name" value="Cation_efflux_CTD"/>
</dbReference>
<dbReference type="PANTHER" id="PTHR43840:SF50">
    <property type="entry name" value="MANGANESE EFFLUX SYSTEM PROTEIN MNES"/>
    <property type="match status" value="1"/>
</dbReference>
<evidence type="ECO:0000256" key="1">
    <source>
        <dbReference type="ARBA" id="ARBA00004141"/>
    </source>
</evidence>
<keyword evidence="3" id="KW-0813">Transport</keyword>
<dbReference type="SUPFAM" id="SSF160240">
    <property type="entry name" value="Cation efflux protein cytoplasmic domain-like"/>
    <property type="match status" value="1"/>
</dbReference>
<keyword evidence="5 7" id="KW-1133">Transmembrane helix</keyword>
<dbReference type="NCBIfam" id="TIGR01297">
    <property type="entry name" value="CDF"/>
    <property type="match status" value="1"/>
</dbReference>
<keyword evidence="6 7" id="KW-0472">Membrane</keyword>
<dbReference type="InterPro" id="IPR050291">
    <property type="entry name" value="CDF_Transporter"/>
</dbReference>
<dbReference type="InterPro" id="IPR002524">
    <property type="entry name" value="Cation_efflux"/>
</dbReference>
<dbReference type="GO" id="GO:0016020">
    <property type="term" value="C:membrane"/>
    <property type="evidence" value="ECO:0007669"/>
    <property type="project" value="UniProtKB-SubCell"/>
</dbReference>
<feature type="transmembrane region" description="Helical" evidence="7">
    <location>
        <begin position="86"/>
        <end position="108"/>
    </location>
</feature>
<feature type="transmembrane region" description="Helical" evidence="7">
    <location>
        <begin position="45"/>
        <end position="65"/>
    </location>
</feature>
<accession>A0A511ZE40</accession>
<dbReference type="AlphaFoldDB" id="A0A511ZE40"/>
<comment type="caution">
    <text evidence="10">The sequence shown here is derived from an EMBL/GenBank/DDBJ whole genome shotgun (WGS) entry which is preliminary data.</text>
</comment>
<dbReference type="Pfam" id="PF16916">
    <property type="entry name" value="ZT_dimer"/>
    <property type="match status" value="1"/>
</dbReference>
<dbReference type="Gene3D" id="3.30.70.1350">
    <property type="entry name" value="Cation efflux protein, cytoplasmic domain"/>
    <property type="match status" value="1"/>
</dbReference>
<dbReference type="InterPro" id="IPR036837">
    <property type="entry name" value="Cation_efflux_CTD_sf"/>
</dbReference>
<evidence type="ECO:0000256" key="6">
    <source>
        <dbReference type="ARBA" id="ARBA00023136"/>
    </source>
</evidence>